<dbReference type="GO" id="GO:0016491">
    <property type="term" value="F:oxidoreductase activity"/>
    <property type="evidence" value="ECO:0007669"/>
    <property type="project" value="UniProtKB-KW"/>
</dbReference>
<proteinExistence type="inferred from homology"/>
<name>A0A1H5MPG4_9MICO</name>
<dbReference type="EMBL" id="FNTX01000002">
    <property type="protein sequence ID" value="SEE91272.1"/>
    <property type="molecule type" value="Genomic_DNA"/>
</dbReference>
<dbReference type="AlphaFoldDB" id="A0A1H5MPG4"/>
<dbReference type="STRING" id="648782.SAMN04488554_3542"/>
<dbReference type="SUPFAM" id="SSF51735">
    <property type="entry name" value="NAD(P)-binding Rossmann-fold domains"/>
    <property type="match status" value="1"/>
</dbReference>
<gene>
    <name evidence="3" type="ORF">SAMN04488554_3542</name>
</gene>
<keyword evidence="4" id="KW-1185">Reference proteome</keyword>
<evidence type="ECO:0000313" key="3">
    <source>
        <dbReference type="EMBL" id="SEE91272.1"/>
    </source>
</evidence>
<dbReference type="InterPro" id="IPR036291">
    <property type="entry name" value="NAD(P)-bd_dom_sf"/>
</dbReference>
<dbReference type="InterPro" id="IPR020904">
    <property type="entry name" value="Sc_DH/Rdtase_CS"/>
</dbReference>
<dbReference type="RefSeq" id="WP_089774314.1">
    <property type="nucleotide sequence ID" value="NZ_FNTX01000002.1"/>
</dbReference>
<evidence type="ECO:0000256" key="1">
    <source>
        <dbReference type="ARBA" id="ARBA00006484"/>
    </source>
</evidence>
<comment type="similarity">
    <text evidence="1">Belongs to the short-chain dehydrogenases/reductases (SDR) family.</text>
</comment>
<reference evidence="4" key="1">
    <citation type="submission" date="2016-10" db="EMBL/GenBank/DDBJ databases">
        <authorList>
            <person name="Varghese N."/>
            <person name="Submissions S."/>
        </authorList>
    </citation>
    <scope>NUCLEOTIDE SEQUENCE [LARGE SCALE GENOMIC DNA]</scope>
    <source>
        <strain evidence="4">DSM 21368</strain>
    </source>
</reference>
<dbReference type="Proteomes" id="UP000199220">
    <property type="component" value="Unassembled WGS sequence"/>
</dbReference>
<dbReference type="CDD" id="cd05233">
    <property type="entry name" value="SDR_c"/>
    <property type="match status" value="1"/>
</dbReference>
<dbReference type="PANTHER" id="PTHR43669">
    <property type="entry name" value="5-KETO-D-GLUCONATE 5-REDUCTASE"/>
    <property type="match status" value="1"/>
</dbReference>
<dbReference type="PROSITE" id="PS00061">
    <property type="entry name" value="ADH_SHORT"/>
    <property type="match status" value="1"/>
</dbReference>
<accession>A0A1H5MPG4</accession>
<dbReference type="Gene3D" id="3.40.50.720">
    <property type="entry name" value="NAD(P)-binding Rossmann-like Domain"/>
    <property type="match status" value="1"/>
</dbReference>
<protein>
    <submittedName>
        <fullName evidence="3">Short-chain dehydrogenase</fullName>
    </submittedName>
</protein>
<evidence type="ECO:0000256" key="2">
    <source>
        <dbReference type="ARBA" id="ARBA00023002"/>
    </source>
</evidence>
<keyword evidence="2" id="KW-0560">Oxidoreductase</keyword>
<sequence length="278" mass="28631">MSSSAAGHVLPPPPAGTALVTGASRGIGRHLAVGLADAGLDVAVLARDGDRLREVAQEIASHGRKALVLTADVTDADAVARAVATAESELGSVDLLVNNAGLIDGEVPLWEADPEEVRQVLEVNVYGAFLLARAVAPGMLARGGGRVIDLSSGAGTRDMDGTVGYNAAKTALFRIGGGLHEAGFERGLRAFELAPGVVATDMTASMIAHADRTDWTPPEAVTEIAVAIAAGDLDRLSGCYLRAGTDTVDELRARAAATDGAETGRRLRVTDWEIPPAR</sequence>
<dbReference type="PRINTS" id="PR00081">
    <property type="entry name" value="GDHRDH"/>
</dbReference>
<dbReference type="InterPro" id="IPR002347">
    <property type="entry name" value="SDR_fam"/>
</dbReference>
<dbReference type="Pfam" id="PF00106">
    <property type="entry name" value="adh_short"/>
    <property type="match status" value="1"/>
</dbReference>
<dbReference type="OrthoDB" id="658698at2"/>
<organism evidence="3 4">
    <name type="scientific">Ruania alba</name>
    <dbReference type="NCBI Taxonomy" id="648782"/>
    <lineage>
        <taxon>Bacteria</taxon>
        <taxon>Bacillati</taxon>
        <taxon>Actinomycetota</taxon>
        <taxon>Actinomycetes</taxon>
        <taxon>Micrococcales</taxon>
        <taxon>Ruaniaceae</taxon>
        <taxon>Ruania</taxon>
    </lineage>
</organism>
<evidence type="ECO:0000313" key="4">
    <source>
        <dbReference type="Proteomes" id="UP000199220"/>
    </source>
</evidence>
<dbReference type="PANTHER" id="PTHR43669:SF3">
    <property type="entry name" value="ALCOHOL DEHYDROGENASE, PUTATIVE (AFU_ORTHOLOGUE AFUA_3G03445)-RELATED"/>
    <property type="match status" value="1"/>
</dbReference>